<keyword evidence="1" id="KW-0472">Membrane</keyword>
<keyword evidence="1" id="KW-1133">Transmembrane helix</keyword>
<dbReference type="OrthoDB" id="5379512at2"/>
<gene>
    <name evidence="2" type="ORF">C0Q88_11715</name>
</gene>
<feature type="transmembrane region" description="Helical" evidence="1">
    <location>
        <begin position="20"/>
        <end position="43"/>
    </location>
</feature>
<dbReference type="Proteomes" id="UP000234456">
    <property type="component" value="Unassembled WGS sequence"/>
</dbReference>
<evidence type="ECO:0000313" key="3">
    <source>
        <dbReference type="Proteomes" id="UP000234456"/>
    </source>
</evidence>
<evidence type="ECO:0000256" key="1">
    <source>
        <dbReference type="SAM" id="Phobius"/>
    </source>
</evidence>
<protein>
    <submittedName>
        <fullName evidence="2">Uncharacterized protein</fullName>
    </submittedName>
</protein>
<dbReference type="EMBL" id="PKQE01000002">
    <property type="protein sequence ID" value="PLC42613.1"/>
    <property type="molecule type" value="Genomic_DNA"/>
</dbReference>
<accession>A0A2N4TSD3</accession>
<reference evidence="2 3" key="1">
    <citation type="submission" date="2017-12" db="EMBL/GenBank/DDBJ databases">
        <title>Draft genome sequence of Ralstonia pickettii 52.</title>
        <authorList>
            <person name="Zheng B."/>
        </authorList>
    </citation>
    <scope>NUCLEOTIDE SEQUENCE [LARGE SCALE GENOMIC DNA]</scope>
    <source>
        <strain evidence="2 3">52</strain>
    </source>
</reference>
<proteinExistence type="predicted"/>
<sequence length="354" mass="38810">MIAAFSNYFQSKMLVVYRLVSFFVLIAIIGGIFGYIALLFFYLQSTNWGAPLVISPAQERVLSYQPQVAQLRAQLDKQRTDLVDLTAQLAVKQEGLQALDALIARTTEAQQRQIQNMSRVSKNLGRLVSLKSSDIADSERAHAQLKGMMASTDAEMRAGLISKEDAAARLVTLQSSANALTDSKIAAVQVGVTSTQSHAVMSTLGGAADDLQTMTTLAQTQQMIFSRMQLKAEIDAGQGNLGVLRAGIKESERILAVAMRSPYYKALTQPVSVAFVPYENMERAKAGEPVYDCILQIFLCKQVGKVAATYDAEEYAKHPLFRYDLKGKLVEVTFTDSASSTSRVVFFGRKPLLL</sequence>
<dbReference type="AlphaFoldDB" id="A0A2N4TSD3"/>
<name>A0A2N4TSD3_RALPI</name>
<comment type="caution">
    <text evidence="2">The sequence shown here is derived from an EMBL/GenBank/DDBJ whole genome shotgun (WGS) entry which is preliminary data.</text>
</comment>
<organism evidence="2 3">
    <name type="scientific">Ralstonia pickettii</name>
    <name type="common">Burkholderia pickettii</name>
    <dbReference type="NCBI Taxonomy" id="329"/>
    <lineage>
        <taxon>Bacteria</taxon>
        <taxon>Pseudomonadati</taxon>
        <taxon>Pseudomonadota</taxon>
        <taxon>Betaproteobacteria</taxon>
        <taxon>Burkholderiales</taxon>
        <taxon>Burkholderiaceae</taxon>
        <taxon>Ralstonia</taxon>
    </lineage>
</organism>
<dbReference type="RefSeq" id="WP_102065678.1">
    <property type="nucleotide sequence ID" value="NZ_PKQE01000002.1"/>
</dbReference>
<evidence type="ECO:0000313" key="2">
    <source>
        <dbReference type="EMBL" id="PLC42613.1"/>
    </source>
</evidence>
<keyword evidence="1" id="KW-0812">Transmembrane</keyword>